<comment type="caution">
    <text evidence="5">The sequence shown here is derived from an EMBL/GenBank/DDBJ whole genome shotgun (WGS) entry which is preliminary data.</text>
</comment>
<protein>
    <submittedName>
        <fullName evidence="5">TonB-dependent receptor plug domain-containing protein</fullName>
    </submittedName>
</protein>
<dbReference type="InterPro" id="IPR001599">
    <property type="entry name" value="Macroglobln_a2"/>
</dbReference>
<keyword evidence="2" id="KW-0882">Thioester bond</keyword>
<dbReference type="Gene3D" id="1.50.10.20">
    <property type="match status" value="1"/>
</dbReference>
<dbReference type="Pfam" id="PF07715">
    <property type="entry name" value="Plug"/>
    <property type="match status" value="1"/>
</dbReference>
<evidence type="ECO:0000256" key="2">
    <source>
        <dbReference type="ARBA" id="ARBA00022966"/>
    </source>
</evidence>
<dbReference type="CDD" id="cd02891">
    <property type="entry name" value="A2M_like"/>
    <property type="match status" value="1"/>
</dbReference>
<evidence type="ECO:0000313" key="5">
    <source>
        <dbReference type="EMBL" id="MVT09372.1"/>
    </source>
</evidence>
<evidence type="ECO:0000256" key="3">
    <source>
        <dbReference type="PROSITE-ProRule" id="PRU01360"/>
    </source>
</evidence>
<dbReference type="Gene3D" id="2.170.130.10">
    <property type="entry name" value="TonB-dependent receptor, plug domain"/>
    <property type="match status" value="1"/>
</dbReference>
<dbReference type="PROSITE" id="PS52016">
    <property type="entry name" value="TONB_DEPENDENT_REC_3"/>
    <property type="match status" value="1"/>
</dbReference>
<keyword evidence="3" id="KW-0472">Membrane</keyword>
<keyword evidence="3" id="KW-0998">Cell outer membrane</keyword>
<keyword evidence="3" id="KW-1134">Transmembrane beta strand</keyword>
<dbReference type="Gene3D" id="2.60.40.690">
    <property type="entry name" value="Alpha-macroglobulin, receptor-binding domain"/>
    <property type="match status" value="1"/>
</dbReference>
<dbReference type="InterPro" id="IPR036595">
    <property type="entry name" value="A-macroglobulin_rcpt-bd_sf"/>
</dbReference>
<dbReference type="GO" id="GO:0009279">
    <property type="term" value="C:cell outer membrane"/>
    <property type="evidence" value="ECO:0007669"/>
    <property type="project" value="UniProtKB-SubCell"/>
</dbReference>
<comment type="similarity">
    <text evidence="3">Belongs to the TonB-dependent receptor family.</text>
</comment>
<keyword evidence="3" id="KW-0813">Transport</keyword>
<keyword evidence="6" id="KW-1185">Reference proteome</keyword>
<dbReference type="Pfam" id="PF00207">
    <property type="entry name" value="A2M"/>
    <property type="match status" value="1"/>
</dbReference>
<dbReference type="GO" id="GO:0004866">
    <property type="term" value="F:endopeptidase inhibitor activity"/>
    <property type="evidence" value="ECO:0007669"/>
    <property type="project" value="InterPro"/>
</dbReference>
<dbReference type="InterPro" id="IPR037066">
    <property type="entry name" value="Plug_dom_sf"/>
</dbReference>
<keyword evidence="1" id="KW-0732">Signal</keyword>
<keyword evidence="3" id="KW-0812">Transmembrane</keyword>
<evidence type="ECO:0000256" key="1">
    <source>
        <dbReference type="ARBA" id="ARBA00022729"/>
    </source>
</evidence>
<dbReference type="InterPro" id="IPR011626">
    <property type="entry name" value="Alpha-macroglobulin_TED"/>
</dbReference>
<dbReference type="SUPFAM" id="SSF48239">
    <property type="entry name" value="Terpenoid cyclases/Protein prenyltransferases"/>
    <property type="match status" value="1"/>
</dbReference>
<evidence type="ECO:0000313" key="6">
    <source>
        <dbReference type="Proteomes" id="UP000461730"/>
    </source>
</evidence>
<dbReference type="NCBIfam" id="TIGR04057">
    <property type="entry name" value="SusC_RagA_signa"/>
    <property type="match status" value="1"/>
</dbReference>
<dbReference type="PANTHER" id="PTHR11412:SF136">
    <property type="entry name" value="CD109 ANTIGEN"/>
    <property type="match status" value="1"/>
</dbReference>
<organism evidence="5 6">
    <name type="scientific">Chitinophaga tropicalis</name>
    <dbReference type="NCBI Taxonomy" id="2683588"/>
    <lineage>
        <taxon>Bacteria</taxon>
        <taxon>Pseudomonadati</taxon>
        <taxon>Bacteroidota</taxon>
        <taxon>Chitinophagia</taxon>
        <taxon>Chitinophagales</taxon>
        <taxon>Chitinophagaceae</taxon>
        <taxon>Chitinophaga</taxon>
    </lineage>
</organism>
<proteinExistence type="inferred from homology"/>
<dbReference type="EMBL" id="WRXN01000005">
    <property type="protein sequence ID" value="MVT09372.1"/>
    <property type="molecule type" value="Genomic_DNA"/>
</dbReference>
<evidence type="ECO:0000259" key="4">
    <source>
        <dbReference type="SMART" id="SM01360"/>
    </source>
</evidence>
<dbReference type="SMART" id="SM01419">
    <property type="entry name" value="Thiol-ester_cl"/>
    <property type="match status" value="1"/>
</dbReference>
<dbReference type="Proteomes" id="UP000461730">
    <property type="component" value="Unassembled WGS sequence"/>
</dbReference>
<dbReference type="PANTHER" id="PTHR11412">
    <property type="entry name" value="MACROGLOBULIN / COMPLEMENT"/>
    <property type="match status" value="1"/>
</dbReference>
<gene>
    <name evidence="5" type="ORF">GO493_13965</name>
</gene>
<dbReference type="GO" id="GO:0005615">
    <property type="term" value="C:extracellular space"/>
    <property type="evidence" value="ECO:0007669"/>
    <property type="project" value="InterPro"/>
</dbReference>
<dbReference type="InterPro" id="IPR047565">
    <property type="entry name" value="Alpha-macroglob_thiol-ester_cl"/>
</dbReference>
<dbReference type="InterPro" id="IPR039426">
    <property type="entry name" value="TonB-dep_rcpt-like"/>
</dbReference>
<sequence length="1509" mass="167787">MLHYNSDTMGDAIKICCRTMLLLCLFTVKSFAQLYNYNDNKEKIYIHTNHVFFKPGEDMFFKVYLVNAKDQTPTTVSRIVYVEILNPSGNVLKKLSYRVEDGYAEGSFEFGKDFNGGIYKLRAYTAWMQNETQGTWFTKEITLQKTIAPRILMKLDFPRKGYGPGDEVTATYSMRNLEDHPITNHVADYTVSIGGIKVQSGTFKTDANGKAEIRFKLPAALNTNDGLLNVTVKYELYTEAISRSIPISLDKVDLQFMPEGGAFVEGLVTNVAFKAINEFGKPVDARGIITDPAGKTVASFESYHNGMGQFSFTPQPNIRYTAKITSPAGIGQAYEFPVAVKNGVVMNATRKDSLLLFRIAATKAIRITLTGESRNKVYYRKEMQLKKGEQFIEVDPVDFPSGIARFTITDEYRTPLAERIAFLHHNRILQVKITADKEKYLPREKVSLRLKTLDEKGNPIPSNFSMAVIDDKLWSLADDKQDHILSWLLMSSELQGKIEEPQFYFKKEEKNAVPALDLVMLTHGYRYFDYIEAVEKAKEPAYNPDLNNILSGVVQDKKGKPVKAVVYLIETDRAKVLNNTPATVIKQQTNEDGIFFFTDITPETSYQLVARSEQRREKVNIKVLQHGTGYTPLPVKNNTSPFDDDRLPPPLITKKKMDKILDDKPVGDLAKVQQLNESVIIAYGVTTRSTATGCIVTIREDAIVAQSPLTALQGKAAGISISGVAGATRSDPQIRIRGSGSLAGTQQPLIIVDGIPFEKLGDIQPDDIESVTVFKNSEATALYGSRAANGVIVITSKSMRYKRFHVNLSRTYYYSTKEISAKNNSYDVARRFYAPLYHSPETKQRDDFRETIYWNPVIQTDANGDATVEFYNSDATTTFRAIAEGLGYEGTPGRTEFTYAVQGVMSVDAKIPPYLTVGDNAQLPLVITNNGKTDLSATVGVSVPPQIVTGNFENKIEVPANSSRQMLIPVTVTSALKGNIRFTVSSAYNTETISLPVEAAEKGFPVITTISGNKETDLSFNIGAIVPGSLQSELKTFASVEGQLLDGIASMLREPHGCFEQTSSSTYPNILILKYLKESGRINPEIEAKALDYIEKGYQRLIGFETPVNGFEWFGHTPPHEALTAYGLLEFTDMQPFIKVDQKMMDRTRSFLLSRKDGKGGFKTSGGHYNFYSVPSDVANTYIVYALTQAGIKEEIDLEYKTAVQRALETRDAYRLAMTALSASNMGNEKDYAALMDVLNTPGLTSQTSMVNGRAESLQIETQALYVLALAREKTPRLSLMAEILTKIMEKKSYFGYGSTQATVLALQAIVEYYKAAGAKAAQSSMEMKLNGSKAITGKNVNTGLKEGANTFSVRYATNNETMPYNLEISYFTLLPPNSPEAELQMATRLSTNKAKVGETVRMDIEVKNVKAALQPMAIAKIGIPAGLTAQSWQLKEIMEKSQVAFYETFDNYLVLYWMGFGREETKKISLDLKAEIPGTYKGKAGNTYLYYTPEFKHWSAGTEITVMP</sequence>
<dbReference type="Pfam" id="PF07678">
    <property type="entry name" value="TED_complement"/>
    <property type="match status" value="1"/>
</dbReference>
<dbReference type="SUPFAM" id="SSF56935">
    <property type="entry name" value="Porins"/>
    <property type="match status" value="1"/>
</dbReference>
<dbReference type="InterPro" id="IPR023997">
    <property type="entry name" value="TonB-dep_OMP_SusC/RagA_CS"/>
</dbReference>
<feature type="domain" description="Alpha-2-macroglobulin" evidence="4">
    <location>
        <begin position="851"/>
        <end position="941"/>
    </location>
</feature>
<keyword evidence="5" id="KW-0675">Receptor</keyword>
<accession>A0A7K1U4T6</accession>
<dbReference type="InterPro" id="IPR008930">
    <property type="entry name" value="Terpenoid_cyclase/PrenylTrfase"/>
</dbReference>
<dbReference type="SMART" id="SM01360">
    <property type="entry name" value="A2M"/>
    <property type="match status" value="1"/>
</dbReference>
<comment type="subcellular location">
    <subcellularLocation>
        <location evidence="3">Cell outer membrane</location>
        <topology evidence="3">Multi-pass membrane protein</topology>
    </subcellularLocation>
</comment>
<name>A0A7K1U4T6_9BACT</name>
<reference evidence="5 6" key="1">
    <citation type="submission" date="2019-12" db="EMBL/GenBank/DDBJ databases">
        <title>Chitinophaga sp. strain ysch24 (GDMCC 1.1355), whole genome shotgun sequence.</title>
        <authorList>
            <person name="Zhang X."/>
        </authorList>
    </citation>
    <scope>NUCLEOTIDE SEQUENCE [LARGE SCALE GENOMIC DNA]</scope>
    <source>
        <strain evidence="6">ysch24</strain>
    </source>
</reference>
<dbReference type="InterPro" id="IPR012910">
    <property type="entry name" value="Plug_dom"/>
</dbReference>
<dbReference type="InterPro" id="IPR050473">
    <property type="entry name" value="A2M/Complement_sys"/>
</dbReference>
<dbReference type="Gene3D" id="2.60.40.1930">
    <property type="match status" value="1"/>
</dbReference>